<keyword evidence="5" id="KW-0411">Iron-sulfur</keyword>
<dbReference type="SUPFAM" id="SSF142019">
    <property type="entry name" value="Nqo1 FMN-binding domain-like"/>
    <property type="match status" value="1"/>
</dbReference>
<sequence length="505" mass="51950">MNSIESSERTVVRVAAAGSEADPPEAVKRTDARVVPVGSTGVTALEPLVAVTRGGRTAFHARCSVDRLEGVVAAAEEADDVTAGDPDAVVDHDPDATRLPAVDLPGLSAGRRDVLGACGWRRPTSADDHEAAGGFADHDAADVFDAGADLRGRGWGDACHDDPVGESWATARDADGDAAVVVNAHGSPADALLLASAPLEVLDGATTLADAVGATEVVVYASSDDARAVETAREAVEAHPDPVVPVEVVTGPPEYRAGEPTMALEAIEGNHRLEARLRPPGPERVGLDGRPTLVHTPRTLAHLAVGLRGDDGDEGGDTRLVTVRGDVETPATVELPETASLSAAVDAVDVDGTLKAACVGGRFGGLTADLGVAAGPDALADAGLGTEGVVEVLSEGRCLVEFVGRRTRYAAEENCGRCVPCREGSTQLANLLRDVYDGEYDPEGVAELVGVMERSSICEFGVNAGRPARTATTEFALEFEAHADGQCPAGNCFDAREAPEVTTST</sequence>
<dbReference type="EMBL" id="ASGZ01000024">
    <property type="protein sequence ID" value="ESP88781.1"/>
    <property type="molecule type" value="Genomic_DNA"/>
</dbReference>
<keyword evidence="3" id="KW-0479">Metal-binding</keyword>
<evidence type="ECO:0000313" key="8">
    <source>
        <dbReference type="EMBL" id="ESP88781.1"/>
    </source>
</evidence>
<dbReference type="Pfam" id="PF01512">
    <property type="entry name" value="Complex1_51K"/>
    <property type="match status" value="1"/>
</dbReference>
<keyword evidence="8" id="KW-0830">Ubiquinone</keyword>
<dbReference type="AlphaFoldDB" id="V4GUG5"/>
<name>V4GUG5_9EURY</name>
<keyword evidence="9" id="KW-1185">Reference proteome</keyword>
<dbReference type="SMART" id="SM00928">
    <property type="entry name" value="NADH_4Fe-4S"/>
    <property type="match status" value="1"/>
</dbReference>
<dbReference type="Gene3D" id="1.20.1440.230">
    <property type="entry name" value="NADH-ubiquinone oxidoreductase 51kDa subunit, iron-sulphur binding domain"/>
    <property type="match status" value="1"/>
</dbReference>
<dbReference type="PATRIC" id="fig|1324957.4.peg.1473"/>
<dbReference type="PANTHER" id="PTHR43578:SF3">
    <property type="entry name" value="NADH-QUINONE OXIDOREDUCTASE SUBUNIT F"/>
    <property type="match status" value="1"/>
</dbReference>
<dbReference type="InterPro" id="IPR011538">
    <property type="entry name" value="Nuo51_FMN-bd"/>
</dbReference>
<evidence type="ECO:0000256" key="4">
    <source>
        <dbReference type="ARBA" id="ARBA00023004"/>
    </source>
</evidence>
<evidence type="ECO:0000259" key="7">
    <source>
        <dbReference type="SMART" id="SM00928"/>
    </source>
</evidence>
<dbReference type="GO" id="GO:0046872">
    <property type="term" value="F:metal ion binding"/>
    <property type="evidence" value="ECO:0007669"/>
    <property type="project" value="UniProtKB-KW"/>
</dbReference>
<dbReference type="InterPro" id="IPR037207">
    <property type="entry name" value="Nuop51_4Fe4S-bd_sf"/>
</dbReference>
<dbReference type="Gene3D" id="3.10.20.600">
    <property type="match status" value="1"/>
</dbReference>
<dbReference type="Pfam" id="PF10589">
    <property type="entry name" value="NADH_4Fe-4S"/>
    <property type="match status" value="1"/>
</dbReference>
<evidence type="ECO:0000256" key="3">
    <source>
        <dbReference type="ARBA" id="ARBA00022723"/>
    </source>
</evidence>
<accession>V4GUG5</accession>
<dbReference type="InterPro" id="IPR019575">
    <property type="entry name" value="Nuop51_4Fe4S-bd"/>
</dbReference>
<evidence type="ECO:0000256" key="5">
    <source>
        <dbReference type="ARBA" id="ARBA00023014"/>
    </source>
</evidence>
<feature type="region of interest" description="Disordered" evidence="6">
    <location>
        <begin position="1"/>
        <end position="25"/>
    </location>
</feature>
<dbReference type="SUPFAM" id="SSF140490">
    <property type="entry name" value="Nqo1C-terminal domain-like"/>
    <property type="match status" value="1"/>
</dbReference>
<dbReference type="GO" id="GO:0051539">
    <property type="term" value="F:4 iron, 4 sulfur cluster binding"/>
    <property type="evidence" value="ECO:0007669"/>
    <property type="project" value="UniProtKB-KW"/>
</dbReference>
<evidence type="ECO:0000256" key="1">
    <source>
        <dbReference type="ARBA" id="ARBA00007523"/>
    </source>
</evidence>
<keyword evidence="4" id="KW-0408">Iron</keyword>
<feature type="compositionally biased region" description="Basic and acidic residues" evidence="6">
    <location>
        <begin position="1"/>
        <end position="11"/>
    </location>
</feature>
<dbReference type="Proteomes" id="UP000017840">
    <property type="component" value="Unassembled WGS sequence"/>
</dbReference>
<dbReference type="PANTHER" id="PTHR43578">
    <property type="entry name" value="NADH-QUINONE OXIDOREDUCTASE SUBUNIT F"/>
    <property type="match status" value="1"/>
</dbReference>
<feature type="domain" description="NADH-ubiquinone oxidoreductase 51kDa subunit iron-sulphur binding" evidence="7">
    <location>
        <begin position="400"/>
        <end position="445"/>
    </location>
</feature>
<dbReference type="OrthoDB" id="297477at2157"/>
<organism evidence="8 9">
    <name type="scientific">Candidatus Halobonum tyrrellensis G22</name>
    <dbReference type="NCBI Taxonomy" id="1324957"/>
    <lineage>
        <taxon>Archaea</taxon>
        <taxon>Methanobacteriati</taxon>
        <taxon>Methanobacteriota</taxon>
        <taxon>Stenosarchaea group</taxon>
        <taxon>Halobacteria</taxon>
        <taxon>Halobacteriales</taxon>
        <taxon>Haloferacaceae</taxon>
        <taxon>Candidatus Halobonum</taxon>
    </lineage>
</organism>
<dbReference type="Gene3D" id="3.40.50.11540">
    <property type="entry name" value="NADH-ubiquinone oxidoreductase 51kDa subunit"/>
    <property type="match status" value="1"/>
</dbReference>
<dbReference type="InterPro" id="IPR037225">
    <property type="entry name" value="Nuo51_FMN-bd_sf"/>
</dbReference>
<keyword evidence="2" id="KW-0004">4Fe-4S</keyword>
<dbReference type="STRING" id="1324957.K933_07291"/>
<evidence type="ECO:0000313" key="9">
    <source>
        <dbReference type="Proteomes" id="UP000017840"/>
    </source>
</evidence>
<evidence type="ECO:0000256" key="6">
    <source>
        <dbReference type="SAM" id="MobiDB-lite"/>
    </source>
</evidence>
<dbReference type="RefSeq" id="WP_023394044.1">
    <property type="nucleotide sequence ID" value="NZ_ASGZ01000024.1"/>
</dbReference>
<comment type="similarity">
    <text evidence="1">Belongs to the complex I 51 kDa subunit family.</text>
</comment>
<gene>
    <name evidence="8" type="ORF">K933_07291</name>
</gene>
<proteinExistence type="inferred from homology"/>
<reference evidence="8 9" key="1">
    <citation type="journal article" date="2013" name="Genome Announc.">
        <title>Draft Genome Sequence of 'Candidatus Halobonum tyrrellensis' Strain G22, Isolated from the Hypersaline Waters of Lake Tyrrell, Australia.</title>
        <authorList>
            <person name="Ugalde J.A."/>
            <person name="Narasingarao P."/>
            <person name="Kuo S."/>
            <person name="Podell S."/>
            <person name="Allen E.E."/>
        </authorList>
    </citation>
    <scope>NUCLEOTIDE SEQUENCE [LARGE SCALE GENOMIC DNA]</scope>
    <source>
        <strain evidence="8 9">G22</strain>
    </source>
</reference>
<protein>
    <submittedName>
        <fullName evidence="8">NADH ubiquinone oxidoreductase, F subunit, iron sulfur binding protein</fullName>
    </submittedName>
</protein>
<comment type="caution">
    <text evidence="8">The sequence shown here is derived from an EMBL/GenBank/DDBJ whole genome shotgun (WGS) entry which is preliminary data.</text>
</comment>
<dbReference type="eggNOG" id="arCOG04537">
    <property type="taxonomic scope" value="Archaea"/>
</dbReference>
<evidence type="ECO:0000256" key="2">
    <source>
        <dbReference type="ARBA" id="ARBA00022485"/>
    </source>
</evidence>